<evidence type="ECO:0000256" key="7">
    <source>
        <dbReference type="ARBA" id="ARBA00024033"/>
    </source>
</evidence>
<feature type="transmembrane region" description="Helical" evidence="8">
    <location>
        <begin position="285"/>
        <end position="302"/>
    </location>
</feature>
<feature type="transmembrane region" description="Helical" evidence="8">
    <location>
        <begin position="166"/>
        <end position="189"/>
    </location>
</feature>
<comment type="similarity">
    <text evidence="7">Belongs to the glycosyltransferase 87 family.</text>
</comment>
<keyword evidence="5 8" id="KW-1133">Transmembrane helix</keyword>
<feature type="transmembrane region" description="Helical" evidence="8">
    <location>
        <begin position="12"/>
        <end position="37"/>
    </location>
</feature>
<comment type="subcellular location">
    <subcellularLocation>
        <location evidence="1">Cell membrane</location>
        <topology evidence="1">Multi-pass membrane protein</topology>
    </subcellularLocation>
</comment>
<evidence type="ECO:0000256" key="5">
    <source>
        <dbReference type="ARBA" id="ARBA00022989"/>
    </source>
</evidence>
<keyword evidence="2" id="KW-1003">Cell membrane</keyword>
<evidence type="ECO:0000313" key="10">
    <source>
        <dbReference type="Proteomes" id="UP001482520"/>
    </source>
</evidence>
<dbReference type="Proteomes" id="UP001482520">
    <property type="component" value="Unassembled WGS sequence"/>
</dbReference>
<name>A0ABV1P243_9ACTN</name>
<dbReference type="Pfam" id="PF09594">
    <property type="entry name" value="GT87"/>
    <property type="match status" value="1"/>
</dbReference>
<comment type="caution">
    <text evidence="9">The sequence shown here is derived from an EMBL/GenBank/DDBJ whole genome shotgun (WGS) entry which is preliminary data.</text>
</comment>
<evidence type="ECO:0000256" key="4">
    <source>
        <dbReference type="ARBA" id="ARBA00022692"/>
    </source>
</evidence>
<evidence type="ECO:0000256" key="3">
    <source>
        <dbReference type="ARBA" id="ARBA00022679"/>
    </source>
</evidence>
<accession>A0ABV1P243</accession>
<keyword evidence="6 8" id="KW-0472">Membrane</keyword>
<dbReference type="RefSeq" id="WP_349805259.1">
    <property type="nucleotide sequence ID" value="NZ_JBEGDP010000022.1"/>
</dbReference>
<feature type="transmembrane region" description="Helical" evidence="8">
    <location>
        <begin position="323"/>
        <end position="340"/>
    </location>
</feature>
<evidence type="ECO:0000256" key="2">
    <source>
        <dbReference type="ARBA" id="ARBA00022475"/>
    </source>
</evidence>
<evidence type="ECO:0000256" key="6">
    <source>
        <dbReference type="ARBA" id="ARBA00023136"/>
    </source>
</evidence>
<dbReference type="EMBL" id="JBEGDP010000022">
    <property type="protein sequence ID" value="MEQ7848810.1"/>
    <property type="molecule type" value="Genomic_DNA"/>
</dbReference>
<dbReference type="InterPro" id="IPR018584">
    <property type="entry name" value="GT87"/>
</dbReference>
<evidence type="ECO:0000256" key="1">
    <source>
        <dbReference type="ARBA" id="ARBA00004651"/>
    </source>
</evidence>
<evidence type="ECO:0000256" key="8">
    <source>
        <dbReference type="SAM" id="Phobius"/>
    </source>
</evidence>
<feature type="transmembrane region" description="Helical" evidence="8">
    <location>
        <begin position="118"/>
        <end position="136"/>
    </location>
</feature>
<keyword evidence="10" id="KW-1185">Reference proteome</keyword>
<evidence type="ECO:0000313" key="9">
    <source>
        <dbReference type="EMBL" id="MEQ7848810.1"/>
    </source>
</evidence>
<feature type="transmembrane region" description="Helical" evidence="8">
    <location>
        <begin position="195"/>
        <end position="213"/>
    </location>
</feature>
<proteinExistence type="inferred from homology"/>
<sequence>MTRLEPTPATRDHLLTPGVVLAATGGLVLVVVAAALVQVHRGFLDLEVYAFGARTLLDGGHLYAADDPATGLPFTYPPFAALLMAGLALLPLPVSAALWAATGVLALALVVHVVRPDLAPWAVLGVCVAALALEPVRETLTFGQVNLLLMALVVVDLLGPRRRWSGALVGLAAAVKLTPLVFVVLLLGTGRWADAARAVAAVVGAGVVGALVAPRSSWDYWTSVLADPERPGSPAFATNQSVSGVLARALGGPAPTLLWLVVAGTVSLGVLALGCAWWRRGDPALGVGLAAVAMLLASPISWSHHWVWALPVALVLLERGPRWAAAGWAAVFVLAPFWLLPHRDDAEYAWSPAQQVVGSAYVVAGLLLAAGAALALGLARPARPPSPSADD</sequence>
<feature type="transmembrane region" description="Helical" evidence="8">
    <location>
        <begin position="257"/>
        <end position="279"/>
    </location>
</feature>
<keyword evidence="3" id="KW-0808">Transferase</keyword>
<gene>
    <name evidence="9" type="ORF">V6R90_16125</name>
</gene>
<feature type="transmembrane region" description="Helical" evidence="8">
    <location>
        <begin position="360"/>
        <end position="379"/>
    </location>
</feature>
<keyword evidence="4 8" id="KW-0812">Transmembrane</keyword>
<protein>
    <submittedName>
        <fullName evidence="9">Glycosyltransferase 87 family protein</fullName>
    </submittedName>
</protein>
<organism evidence="9 10">
    <name type="scientific">Nocardioides kribbensis</name>
    <dbReference type="NCBI Taxonomy" id="305517"/>
    <lineage>
        <taxon>Bacteria</taxon>
        <taxon>Bacillati</taxon>
        <taxon>Actinomycetota</taxon>
        <taxon>Actinomycetes</taxon>
        <taxon>Propionibacteriales</taxon>
        <taxon>Nocardioidaceae</taxon>
        <taxon>Nocardioides</taxon>
    </lineage>
</organism>
<reference evidence="9 10" key="1">
    <citation type="submission" date="2024-02" db="EMBL/GenBank/DDBJ databases">
        <title>Full genome sequence of Nocardioides kribbensis.</title>
        <authorList>
            <person name="Poletto B.L."/>
            <person name="Silva G."/>
            <person name="Galante D."/>
            <person name="Campos K.R."/>
            <person name="Santos M.B.N."/>
            <person name="Sacchi C.T."/>
        </authorList>
    </citation>
    <scope>NUCLEOTIDE SEQUENCE [LARGE SCALE GENOMIC DNA]</scope>
    <source>
        <strain evidence="9 10">O4R</strain>
    </source>
</reference>
<feature type="transmembrane region" description="Helical" evidence="8">
    <location>
        <begin position="79"/>
        <end position="111"/>
    </location>
</feature>